<dbReference type="EMBL" id="BAABLX010000011">
    <property type="protein sequence ID" value="GAA4940230.1"/>
    <property type="molecule type" value="Genomic_DNA"/>
</dbReference>
<dbReference type="InterPro" id="IPR000835">
    <property type="entry name" value="HTH_MarR-typ"/>
</dbReference>
<dbReference type="PANTHER" id="PTHR33164">
    <property type="entry name" value="TRANSCRIPTIONAL REGULATOR, MARR FAMILY"/>
    <property type="match status" value="1"/>
</dbReference>
<dbReference type="InterPro" id="IPR036388">
    <property type="entry name" value="WH-like_DNA-bd_sf"/>
</dbReference>
<dbReference type="RefSeq" id="WP_345420478.1">
    <property type="nucleotide sequence ID" value="NZ_AP031496.1"/>
</dbReference>
<organism evidence="7 8">
    <name type="scientific">Halioxenophilus aromaticivorans</name>
    <dbReference type="NCBI Taxonomy" id="1306992"/>
    <lineage>
        <taxon>Bacteria</taxon>
        <taxon>Pseudomonadati</taxon>
        <taxon>Pseudomonadota</taxon>
        <taxon>Gammaproteobacteria</taxon>
        <taxon>Alteromonadales</taxon>
        <taxon>Alteromonadaceae</taxon>
        <taxon>Halioxenophilus</taxon>
    </lineage>
</organism>
<feature type="domain" description="HTH marR-type" evidence="6">
    <location>
        <begin position="11"/>
        <end position="145"/>
    </location>
</feature>
<dbReference type="GO" id="GO:0006950">
    <property type="term" value="P:response to stress"/>
    <property type="evidence" value="ECO:0007669"/>
    <property type="project" value="TreeGrafter"/>
</dbReference>
<dbReference type="Gene3D" id="1.10.10.10">
    <property type="entry name" value="Winged helix-like DNA-binding domain superfamily/Winged helix DNA-binding domain"/>
    <property type="match status" value="1"/>
</dbReference>
<dbReference type="SUPFAM" id="SSF46785">
    <property type="entry name" value="Winged helix' DNA-binding domain"/>
    <property type="match status" value="1"/>
</dbReference>
<dbReference type="InterPro" id="IPR036390">
    <property type="entry name" value="WH_DNA-bd_sf"/>
</dbReference>
<reference evidence="8" key="1">
    <citation type="journal article" date="2019" name="Int. J. Syst. Evol. Microbiol.">
        <title>The Global Catalogue of Microorganisms (GCM) 10K type strain sequencing project: providing services to taxonomists for standard genome sequencing and annotation.</title>
        <authorList>
            <consortium name="The Broad Institute Genomics Platform"/>
            <consortium name="The Broad Institute Genome Sequencing Center for Infectious Disease"/>
            <person name="Wu L."/>
            <person name="Ma J."/>
        </authorList>
    </citation>
    <scope>NUCLEOTIDE SEQUENCE [LARGE SCALE GENOMIC DNA]</scope>
    <source>
        <strain evidence="8">JCM 19134</strain>
    </source>
</reference>
<dbReference type="PROSITE" id="PS50995">
    <property type="entry name" value="HTH_MARR_2"/>
    <property type="match status" value="1"/>
</dbReference>
<dbReference type="SMART" id="SM00347">
    <property type="entry name" value="HTH_MARR"/>
    <property type="match status" value="1"/>
</dbReference>
<evidence type="ECO:0000256" key="5">
    <source>
        <dbReference type="ARBA" id="ARBA00023163"/>
    </source>
</evidence>
<dbReference type="InterPro" id="IPR039422">
    <property type="entry name" value="MarR/SlyA-like"/>
</dbReference>
<evidence type="ECO:0000313" key="8">
    <source>
        <dbReference type="Proteomes" id="UP001409585"/>
    </source>
</evidence>
<protein>
    <submittedName>
        <fullName evidence="7">MarR family winged helix-turn-helix transcriptional regulator</fullName>
    </submittedName>
</protein>
<dbReference type="GO" id="GO:0003677">
    <property type="term" value="F:DNA binding"/>
    <property type="evidence" value="ECO:0007669"/>
    <property type="project" value="UniProtKB-KW"/>
</dbReference>
<evidence type="ECO:0000256" key="3">
    <source>
        <dbReference type="ARBA" id="ARBA00023015"/>
    </source>
</evidence>
<keyword evidence="3" id="KW-0805">Transcription regulation</keyword>
<dbReference type="InterPro" id="IPR055166">
    <property type="entry name" value="Transc_reg_Sar_Rot_HTH"/>
</dbReference>
<keyword evidence="2" id="KW-0963">Cytoplasm</keyword>
<dbReference type="AlphaFoldDB" id="A0AAV3U1A0"/>
<evidence type="ECO:0000256" key="4">
    <source>
        <dbReference type="ARBA" id="ARBA00023125"/>
    </source>
</evidence>
<dbReference type="Pfam" id="PF22381">
    <property type="entry name" value="Staph_reg_Sar_Rot"/>
    <property type="match status" value="1"/>
</dbReference>
<keyword evidence="5" id="KW-0804">Transcription</keyword>
<evidence type="ECO:0000256" key="1">
    <source>
        <dbReference type="ARBA" id="ARBA00004496"/>
    </source>
</evidence>
<proteinExistence type="predicted"/>
<accession>A0AAV3U1A0</accession>
<dbReference type="GO" id="GO:0005737">
    <property type="term" value="C:cytoplasm"/>
    <property type="evidence" value="ECO:0007669"/>
    <property type="project" value="UniProtKB-SubCell"/>
</dbReference>
<dbReference type="FunFam" id="1.10.10.10:FF:000163">
    <property type="entry name" value="MarR family transcriptional regulator"/>
    <property type="match status" value="1"/>
</dbReference>
<evidence type="ECO:0000259" key="6">
    <source>
        <dbReference type="PROSITE" id="PS50995"/>
    </source>
</evidence>
<dbReference type="PANTHER" id="PTHR33164:SF5">
    <property type="entry name" value="ORGANIC HYDROPEROXIDE RESISTANCE TRANSCRIPTIONAL REGULATOR"/>
    <property type="match status" value="1"/>
</dbReference>
<dbReference type="GO" id="GO:0003700">
    <property type="term" value="F:DNA-binding transcription factor activity"/>
    <property type="evidence" value="ECO:0007669"/>
    <property type="project" value="InterPro"/>
</dbReference>
<dbReference type="Proteomes" id="UP001409585">
    <property type="component" value="Unassembled WGS sequence"/>
</dbReference>
<keyword evidence="4" id="KW-0238">DNA-binding</keyword>
<gene>
    <name evidence="7" type="ORF">GCM10025791_18140</name>
</gene>
<dbReference type="PRINTS" id="PR00598">
    <property type="entry name" value="HTHMARR"/>
</dbReference>
<keyword evidence="8" id="KW-1185">Reference proteome</keyword>
<evidence type="ECO:0000256" key="2">
    <source>
        <dbReference type="ARBA" id="ARBA00022490"/>
    </source>
</evidence>
<comment type="caution">
    <text evidence="7">The sequence shown here is derived from an EMBL/GenBank/DDBJ whole genome shotgun (WGS) entry which is preliminary data.</text>
</comment>
<evidence type="ECO:0000313" key="7">
    <source>
        <dbReference type="EMBL" id="GAA4940230.1"/>
    </source>
</evidence>
<comment type="subcellular location">
    <subcellularLocation>
        <location evidence="1">Cytoplasm</location>
    </subcellularLocation>
</comment>
<name>A0AAV3U1A0_9ALTE</name>
<sequence>MADIPEHLKLENQLCFPIHVAANLVAKSYRPLLEPLGLTYPQYLVMLVLWERKTTSVGELAKLLYLDSGTLTPMLKRMELAGLLMRNRNLDDERRVDIDITAKGESLMQDAVDVPQSMVCKLDAPLDWLNGIRLDIKELLEKLQSQANK</sequence>